<dbReference type="RefSeq" id="WP_147210637.1">
    <property type="nucleotide sequence ID" value="NZ_BJYM01000009.1"/>
</dbReference>
<feature type="DNA-binding region" description="H-T-H motif" evidence="4">
    <location>
        <begin position="26"/>
        <end position="45"/>
    </location>
</feature>
<evidence type="ECO:0000256" key="3">
    <source>
        <dbReference type="ARBA" id="ARBA00023163"/>
    </source>
</evidence>
<organism evidence="6 7">
    <name type="scientific">Oceanobacillus sojae</name>
    <dbReference type="NCBI Taxonomy" id="582851"/>
    <lineage>
        <taxon>Bacteria</taxon>
        <taxon>Bacillati</taxon>
        <taxon>Bacillota</taxon>
        <taxon>Bacilli</taxon>
        <taxon>Bacillales</taxon>
        <taxon>Bacillaceae</taxon>
        <taxon>Oceanobacillus</taxon>
    </lineage>
</organism>
<dbReference type="GO" id="GO:0003677">
    <property type="term" value="F:DNA binding"/>
    <property type="evidence" value="ECO:0007669"/>
    <property type="project" value="UniProtKB-UniRule"/>
</dbReference>
<gene>
    <name evidence="6" type="primary">yxaF</name>
    <name evidence="6" type="ORF">OSO01_24070</name>
</gene>
<evidence type="ECO:0000256" key="2">
    <source>
        <dbReference type="ARBA" id="ARBA00023125"/>
    </source>
</evidence>
<comment type="caution">
    <text evidence="6">The sequence shown here is derived from an EMBL/GenBank/DDBJ whole genome shotgun (WGS) entry which is preliminary data.</text>
</comment>
<reference evidence="6 7" key="1">
    <citation type="submission" date="2019-07" db="EMBL/GenBank/DDBJ databases">
        <title>Whole genome shotgun sequence of Oceanobacillus sojae NBRC 105379.</title>
        <authorList>
            <person name="Hosoyama A."/>
            <person name="Uohara A."/>
            <person name="Ohji S."/>
            <person name="Ichikawa N."/>
        </authorList>
    </citation>
    <scope>NUCLEOTIDE SEQUENCE [LARGE SCALE GENOMIC DNA]</scope>
    <source>
        <strain evidence="6 7">NBRC 105379</strain>
    </source>
</reference>
<dbReference type="InterPro" id="IPR054156">
    <property type="entry name" value="YxaF_TetR_C"/>
</dbReference>
<accession>A0A511ZJP0</accession>
<keyword evidence="3" id="KW-0804">Transcription</keyword>
<dbReference type="Pfam" id="PF21993">
    <property type="entry name" value="TetR_C_13_2"/>
    <property type="match status" value="1"/>
</dbReference>
<dbReference type="InterPro" id="IPR009057">
    <property type="entry name" value="Homeodomain-like_sf"/>
</dbReference>
<keyword evidence="7" id="KW-1185">Reference proteome</keyword>
<proteinExistence type="predicted"/>
<dbReference type="PROSITE" id="PS50977">
    <property type="entry name" value="HTH_TETR_2"/>
    <property type="match status" value="1"/>
</dbReference>
<dbReference type="Pfam" id="PF00440">
    <property type="entry name" value="TetR_N"/>
    <property type="match status" value="1"/>
</dbReference>
<dbReference type="PANTHER" id="PTHR47506:SF3">
    <property type="entry name" value="HTH-TYPE TRANSCRIPTIONAL REGULATOR LMRA"/>
    <property type="match status" value="1"/>
</dbReference>
<dbReference type="SUPFAM" id="SSF46689">
    <property type="entry name" value="Homeodomain-like"/>
    <property type="match status" value="1"/>
</dbReference>
<dbReference type="Gene3D" id="1.10.357.10">
    <property type="entry name" value="Tetracycline Repressor, domain 2"/>
    <property type="match status" value="1"/>
</dbReference>
<evidence type="ECO:0000313" key="7">
    <source>
        <dbReference type="Proteomes" id="UP000321558"/>
    </source>
</evidence>
<name>A0A511ZJP0_9BACI</name>
<evidence type="ECO:0000256" key="1">
    <source>
        <dbReference type="ARBA" id="ARBA00023015"/>
    </source>
</evidence>
<dbReference type="EMBL" id="BJYM01000009">
    <property type="protein sequence ID" value="GEN87668.1"/>
    <property type="molecule type" value="Genomic_DNA"/>
</dbReference>
<dbReference type="SUPFAM" id="SSF48498">
    <property type="entry name" value="Tetracyclin repressor-like, C-terminal domain"/>
    <property type="match status" value="1"/>
</dbReference>
<dbReference type="Proteomes" id="UP000321558">
    <property type="component" value="Unassembled WGS sequence"/>
</dbReference>
<sequence>MRKNTKDEIIRTTAKLIQEKGYVGTGLKEIIEQSGAPRGSIYYHFPDGKEQIALEAVKWTREAVRSFIQEELSKHEDALIAIQSFILDSADRFEKNRYFVGVPIAALILETSSTNDNLRKSCEGAFETWSLEFMKKLQENGYKESIAKKLGTIINTMIQGALVAALASKHAESLRTTAGILPLIFSQQSLQK</sequence>
<protein>
    <submittedName>
        <fullName evidence="6">Putative HTH-type transcriptional regulator YxaF</fullName>
    </submittedName>
</protein>
<dbReference type="AlphaFoldDB" id="A0A511ZJP0"/>
<evidence type="ECO:0000259" key="5">
    <source>
        <dbReference type="PROSITE" id="PS50977"/>
    </source>
</evidence>
<feature type="domain" description="HTH tetR-type" evidence="5">
    <location>
        <begin position="3"/>
        <end position="63"/>
    </location>
</feature>
<evidence type="ECO:0000313" key="6">
    <source>
        <dbReference type="EMBL" id="GEN87668.1"/>
    </source>
</evidence>
<keyword evidence="1" id="KW-0805">Transcription regulation</keyword>
<dbReference type="InterPro" id="IPR036271">
    <property type="entry name" value="Tet_transcr_reg_TetR-rel_C_sf"/>
</dbReference>
<dbReference type="PRINTS" id="PR00455">
    <property type="entry name" value="HTHTETR"/>
</dbReference>
<keyword evidence="2 4" id="KW-0238">DNA-binding</keyword>
<dbReference type="PANTHER" id="PTHR47506">
    <property type="entry name" value="TRANSCRIPTIONAL REGULATORY PROTEIN"/>
    <property type="match status" value="1"/>
</dbReference>
<evidence type="ECO:0000256" key="4">
    <source>
        <dbReference type="PROSITE-ProRule" id="PRU00335"/>
    </source>
</evidence>
<dbReference type="InterPro" id="IPR001647">
    <property type="entry name" value="HTH_TetR"/>
</dbReference>
<dbReference type="OrthoDB" id="9810023at2"/>